<dbReference type="InterPro" id="IPR057242">
    <property type="entry name" value="PCFS4-like"/>
</dbReference>
<feature type="compositionally biased region" description="Basic residues" evidence="1">
    <location>
        <begin position="202"/>
        <end position="219"/>
    </location>
</feature>
<feature type="compositionally biased region" description="Low complexity" evidence="1">
    <location>
        <begin position="767"/>
        <end position="803"/>
    </location>
</feature>
<reference evidence="3 4" key="1">
    <citation type="journal article" date="2013" name="Genome Biol.">
        <title>Genome of Acanthamoeba castellanii highlights extensive lateral gene transfer and early evolution of tyrosine kinase signaling.</title>
        <authorList>
            <person name="Clarke M."/>
            <person name="Lohan A.J."/>
            <person name="Liu B."/>
            <person name="Lagkouvardos I."/>
            <person name="Roy S."/>
            <person name="Zafar N."/>
            <person name="Bertelli C."/>
            <person name="Schilde C."/>
            <person name="Kianianmomeni A."/>
            <person name="Burglin T.R."/>
            <person name="Frech C."/>
            <person name="Turcotte B."/>
            <person name="Kopec K.O."/>
            <person name="Synnott J.M."/>
            <person name="Choo C."/>
            <person name="Paponov I."/>
            <person name="Finkler A."/>
            <person name="Soon Heng Tan C."/>
            <person name="Hutchins A.P."/>
            <person name="Weinmeier T."/>
            <person name="Rattei T."/>
            <person name="Chu J.S."/>
            <person name="Gimenez G."/>
            <person name="Irimia M."/>
            <person name="Rigden D.J."/>
            <person name="Fitzpatrick D.A."/>
            <person name="Lorenzo-Morales J."/>
            <person name="Bateman A."/>
            <person name="Chiu C.H."/>
            <person name="Tang P."/>
            <person name="Hegemann P."/>
            <person name="Fromm H."/>
            <person name="Raoult D."/>
            <person name="Greub G."/>
            <person name="Miranda-Saavedra D."/>
            <person name="Chen N."/>
            <person name="Nash P."/>
            <person name="Ginger M.L."/>
            <person name="Horn M."/>
            <person name="Schaap P."/>
            <person name="Caler L."/>
            <person name="Loftus B."/>
        </authorList>
    </citation>
    <scope>NUCLEOTIDE SEQUENCE [LARGE SCALE GENOMIC DNA]</scope>
    <source>
        <strain evidence="3 4">Neff</strain>
    </source>
</reference>
<dbReference type="InterPro" id="IPR006569">
    <property type="entry name" value="CID_dom"/>
</dbReference>
<dbReference type="PROSITE" id="PS51391">
    <property type="entry name" value="CID"/>
    <property type="match status" value="1"/>
</dbReference>
<dbReference type="EMBL" id="KB008043">
    <property type="protein sequence ID" value="ELR14863.1"/>
    <property type="molecule type" value="Genomic_DNA"/>
</dbReference>
<evidence type="ECO:0000313" key="3">
    <source>
        <dbReference type="EMBL" id="ELR14863.1"/>
    </source>
</evidence>
<dbReference type="GeneID" id="14915455"/>
<keyword evidence="4" id="KW-1185">Reference proteome</keyword>
<dbReference type="SMART" id="SM00582">
    <property type="entry name" value="RPR"/>
    <property type="match status" value="1"/>
</dbReference>
<dbReference type="Gene3D" id="1.25.40.90">
    <property type="match status" value="1"/>
</dbReference>
<dbReference type="PANTHER" id="PTHR15921:SF3">
    <property type="entry name" value="PRE-MRNA CLEAVAGE COMPLEX 2 PROTEIN PCF11"/>
    <property type="match status" value="1"/>
</dbReference>
<dbReference type="Proteomes" id="UP000011083">
    <property type="component" value="Unassembled WGS sequence"/>
</dbReference>
<evidence type="ECO:0000256" key="1">
    <source>
        <dbReference type="SAM" id="MobiDB-lite"/>
    </source>
</evidence>
<feature type="region of interest" description="Disordered" evidence="1">
    <location>
        <begin position="767"/>
        <end position="808"/>
    </location>
</feature>
<sequence length="873" mass="92766">MHRGASAVSELASEYESALQELTFNSKPLINNLTIIAGENMHAAEHIVELVEKRLFNKLPSIYLLDSIVKNIGGVYHDLFQRNIVSIFRTTYDAVDEPTRASMRRLLATWVALWPRKVQLIHERIPSAALPSAAPASAAGAAPSAGAASGPGRGIHINPAYLAKLQGGADRRPGGGPSSSRRSPPPPRHSISPPPSSSASSSHRRDHGARSPPRKRPRSPPRYGTSGGGGGSSYKSARRSPPDRINEILGHTAGGRDYDRPHRGEPEGRGAYRPRPSDAGGRFGGGGRPDDPRRPGAHPHPAPPHHHAMPPVAPRSDYNPLPGMTGGGGGYGAMPPQVAAPVAMPQPTAPPPGGGHQVILAEAQVLMQQLEQRLQTQLGQPNVDHSEVMRQLGQLRALQQQATQILTQPGQPFPMAAPAQAGLAAPNLVQNLQGLGQGQQARETILSLLQGTLASVIPPATTLSPPSSQPMGLPGAGAFAAAAAPAPYAPLQAPATAPAGIPGLAPPAPAMAMPTEDLLKNLMNMGMIGGPAAGMPAAAAPGMAQQPAMPGMMPSQPGMPPMGGMPAGYPPQGGMPGMPMSAAAGMAGRGPYHGMPGAGGFDAAPPATHRRLDLATENVQVNKLYADFELQCGTCGLRFNDKDKMAKHLDWHFAMNKKEKQKTKKAVSRLWFTTADEWATGIDVAEKPAMPFFNEAATQEAAETPVMNVIADESQTHCGICGEKFDQFWENDLEEWMYRGAVKVEGTGQLFHQKCYEQAAAMTQQAQQAQQQQQEQEAAATTSASTNADSSTTTTNGASSSQQFWVKKEPEGEEARWLEVSADTTHHLPARVASLLRPRRCRFVSREASQGLRALRQEEKKEPRQQMKSLRCV</sequence>
<name>L8GQC8_ACACF</name>
<dbReference type="Pfam" id="PF04818">
    <property type="entry name" value="CID"/>
    <property type="match status" value="1"/>
</dbReference>
<dbReference type="RefSeq" id="XP_004336876.1">
    <property type="nucleotide sequence ID" value="XM_004336828.1"/>
</dbReference>
<dbReference type="GO" id="GO:0005737">
    <property type="term" value="C:cytoplasm"/>
    <property type="evidence" value="ECO:0007669"/>
    <property type="project" value="TreeGrafter"/>
</dbReference>
<dbReference type="PANTHER" id="PTHR15921">
    <property type="entry name" value="PRE-MRNA CLEAVAGE COMPLEX II"/>
    <property type="match status" value="1"/>
</dbReference>
<dbReference type="GO" id="GO:0003729">
    <property type="term" value="F:mRNA binding"/>
    <property type="evidence" value="ECO:0007669"/>
    <property type="project" value="InterPro"/>
</dbReference>
<dbReference type="InterPro" id="IPR045154">
    <property type="entry name" value="PCF11-like"/>
</dbReference>
<dbReference type="GO" id="GO:0005849">
    <property type="term" value="C:mRNA cleavage factor complex"/>
    <property type="evidence" value="ECO:0007669"/>
    <property type="project" value="TreeGrafter"/>
</dbReference>
<evidence type="ECO:0000313" key="4">
    <source>
        <dbReference type="Proteomes" id="UP000011083"/>
    </source>
</evidence>
<feature type="compositionally biased region" description="Pro residues" evidence="1">
    <location>
        <begin position="183"/>
        <end position="196"/>
    </location>
</feature>
<dbReference type="SUPFAM" id="SSF48464">
    <property type="entry name" value="ENTH/VHS domain"/>
    <property type="match status" value="1"/>
</dbReference>
<feature type="compositionally biased region" description="Basic and acidic residues" evidence="1">
    <location>
        <begin position="855"/>
        <end position="865"/>
    </location>
</feature>
<dbReference type="Pfam" id="PF23228">
    <property type="entry name" value="zf_PCFS4"/>
    <property type="match status" value="1"/>
</dbReference>
<dbReference type="InterPro" id="IPR047415">
    <property type="entry name" value="Pcf11_CID"/>
</dbReference>
<accession>L8GQC8</accession>
<dbReference type="OMA" id="WPATNSK"/>
<dbReference type="GO" id="GO:0031124">
    <property type="term" value="P:mRNA 3'-end processing"/>
    <property type="evidence" value="ECO:0007669"/>
    <property type="project" value="InterPro"/>
</dbReference>
<dbReference type="GO" id="GO:0006369">
    <property type="term" value="P:termination of RNA polymerase II transcription"/>
    <property type="evidence" value="ECO:0007669"/>
    <property type="project" value="InterPro"/>
</dbReference>
<dbReference type="PROSITE" id="PS00028">
    <property type="entry name" value="ZINC_FINGER_C2H2_1"/>
    <property type="match status" value="1"/>
</dbReference>
<feature type="compositionally biased region" description="Basic and acidic residues" evidence="1">
    <location>
        <begin position="254"/>
        <end position="270"/>
    </location>
</feature>
<organism evidence="3 4">
    <name type="scientific">Acanthamoeba castellanii (strain ATCC 30010 / Neff)</name>
    <dbReference type="NCBI Taxonomy" id="1257118"/>
    <lineage>
        <taxon>Eukaryota</taxon>
        <taxon>Amoebozoa</taxon>
        <taxon>Discosea</taxon>
        <taxon>Longamoebia</taxon>
        <taxon>Centramoebida</taxon>
        <taxon>Acanthamoebidae</taxon>
        <taxon>Acanthamoeba</taxon>
    </lineage>
</organism>
<proteinExistence type="predicted"/>
<dbReference type="CDD" id="cd16982">
    <property type="entry name" value="CID_Pcf11"/>
    <property type="match status" value="1"/>
</dbReference>
<dbReference type="AlphaFoldDB" id="L8GQC8"/>
<gene>
    <name evidence="3" type="ORF">ACA1_130580</name>
</gene>
<evidence type="ECO:0000259" key="2">
    <source>
        <dbReference type="PROSITE" id="PS51391"/>
    </source>
</evidence>
<dbReference type="GO" id="GO:0000993">
    <property type="term" value="F:RNA polymerase II complex binding"/>
    <property type="evidence" value="ECO:0007669"/>
    <property type="project" value="InterPro"/>
</dbReference>
<protein>
    <submittedName>
        <fullName evidence="3">Zinc finger, c2h2 type domain containing protein</fullName>
    </submittedName>
</protein>
<dbReference type="OrthoDB" id="343582at2759"/>
<dbReference type="InterPro" id="IPR013087">
    <property type="entry name" value="Znf_C2H2_type"/>
</dbReference>
<dbReference type="InterPro" id="IPR008942">
    <property type="entry name" value="ENTH_VHS"/>
</dbReference>
<feature type="domain" description="CID" evidence="2">
    <location>
        <begin position="7"/>
        <end position="130"/>
    </location>
</feature>
<dbReference type="VEuPathDB" id="AmoebaDB:ACA1_130580"/>
<feature type="region of interest" description="Disordered" evidence="1">
    <location>
        <begin position="166"/>
        <end position="329"/>
    </location>
</feature>
<dbReference type="STRING" id="1257118.L8GQC8"/>
<dbReference type="KEGG" id="acan:ACA1_130580"/>
<feature type="region of interest" description="Disordered" evidence="1">
    <location>
        <begin position="854"/>
        <end position="873"/>
    </location>
</feature>